<dbReference type="EMBL" id="PCMW01000013">
    <property type="protein sequence ID" value="PDS26533.1"/>
    <property type="molecule type" value="Genomic_DNA"/>
</dbReference>
<dbReference type="RefSeq" id="WP_097553399.1">
    <property type="nucleotide sequence ID" value="NZ_PCMW01000013.1"/>
</dbReference>
<name>A0A2H3KLJ0_9FLAO</name>
<dbReference type="PANTHER" id="PTHR21180">
    <property type="entry name" value="ENDONUCLEASE/EXONUCLEASE/PHOSPHATASE FAMILY DOMAIN-CONTAINING PROTEIN 1"/>
    <property type="match status" value="1"/>
</dbReference>
<reference evidence="2 3" key="1">
    <citation type="submission" date="2017-09" db="EMBL/GenBank/DDBJ databases">
        <title>Whole genomes of Flavobacteriaceae.</title>
        <authorList>
            <person name="Stine C."/>
            <person name="Li C."/>
            <person name="Tadesse D."/>
        </authorList>
    </citation>
    <scope>NUCLEOTIDE SEQUENCE [LARGE SCALE GENOMIC DNA]</scope>
    <source>
        <strain evidence="2 3">ATCC 35036</strain>
    </source>
</reference>
<feature type="transmembrane region" description="Helical" evidence="1">
    <location>
        <begin position="20"/>
        <end position="41"/>
    </location>
</feature>
<dbReference type="Gene3D" id="1.10.150.280">
    <property type="entry name" value="AF1531-like domain"/>
    <property type="match status" value="2"/>
</dbReference>
<sequence length="292" mass="33727">MNTQEIQKLLVFTNGERKGLFGLFLLIILLQILYFSYHFWWSQPAPPQDAHWLSVKLEALPNGGTDFKTKVIIYPFNPNFLTDYKGYKFGMTTTEIDRLFAFRKQNKFVNSAAEFQQVTRVSDAVLNQMKPYFKFPDWVNQSTSKNYDQTKYSKNKDVNVVIKDLNGATKADLMEVYGIGDAISDRILNEKAKFGCFVSMEQLSYIWGISPEVVQKMKQQFKITTTTNAVKININMASVKELAQFPYFNYSISKDIVKYRTMNGDFKNIDDLSKINGISVDKLKIIAVYLEF</sequence>
<dbReference type="Pfam" id="PF12836">
    <property type="entry name" value="HHH_3"/>
    <property type="match status" value="2"/>
</dbReference>
<dbReference type="InterPro" id="IPR051675">
    <property type="entry name" value="Endo/Exo/Phosphatase_dom_1"/>
</dbReference>
<evidence type="ECO:0000256" key="1">
    <source>
        <dbReference type="SAM" id="Phobius"/>
    </source>
</evidence>
<evidence type="ECO:0000313" key="2">
    <source>
        <dbReference type="EMBL" id="PDS26533.1"/>
    </source>
</evidence>
<organism evidence="2 3">
    <name type="scientific">Flavobacterium branchiophilum</name>
    <dbReference type="NCBI Taxonomy" id="55197"/>
    <lineage>
        <taxon>Bacteria</taxon>
        <taxon>Pseudomonadati</taxon>
        <taxon>Bacteroidota</taxon>
        <taxon>Flavobacteriia</taxon>
        <taxon>Flavobacteriales</taxon>
        <taxon>Flavobacteriaceae</taxon>
        <taxon>Flavobacterium</taxon>
    </lineage>
</organism>
<comment type="caution">
    <text evidence="2">The sequence shown here is derived from an EMBL/GenBank/DDBJ whole genome shotgun (WGS) entry which is preliminary data.</text>
</comment>
<dbReference type="Proteomes" id="UP000220828">
    <property type="component" value="Unassembled WGS sequence"/>
</dbReference>
<evidence type="ECO:0008006" key="4">
    <source>
        <dbReference type="Google" id="ProtNLM"/>
    </source>
</evidence>
<gene>
    <name evidence="2" type="ORF">B0A77_02220</name>
</gene>
<dbReference type="SUPFAM" id="SSF47781">
    <property type="entry name" value="RuvA domain 2-like"/>
    <property type="match status" value="2"/>
</dbReference>
<accession>A0A2H3KLJ0</accession>
<keyword evidence="1" id="KW-1133">Transmembrane helix</keyword>
<proteinExistence type="predicted"/>
<keyword evidence="1" id="KW-0472">Membrane</keyword>
<protein>
    <recommendedName>
        <fullName evidence="4">DNA uptake protein ComE-like DNA-binding protein</fullName>
    </recommendedName>
</protein>
<dbReference type="AlphaFoldDB" id="A0A2H3KLJ0"/>
<dbReference type="InterPro" id="IPR010994">
    <property type="entry name" value="RuvA_2-like"/>
</dbReference>
<evidence type="ECO:0000313" key="3">
    <source>
        <dbReference type="Proteomes" id="UP000220828"/>
    </source>
</evidence>
<keyword evidence="1" id="KW-0812">Transmembrane</keyword>
<dbReference type="OrthoDB" id="981124at2"/>
<dbReference type="PANTHER" id="PTHR21180:SF32">
    <property type="entry name" value="ENDONUCLEASE_EXONUCLEASE_PHOSPHATASE FAMILY DOMAIN-CONTAINING PROTEIN 1"/>
    <property type="match status" value="1"/>
</dbReference>